<accession>A0A8E2IVW4</accession>
<evidence type="ECO:0000313" key="2">
    <source>
        <dbReference type="Proteomes" id="UP000192335"/>
    </source>
</evidence>
<dbReference type="EMBL" id="MWQA01000001">
    <property type="protein sequence ID" value="ORC08909.1"/>
    <property type="molecule type" value="Genomic_DNA"/>
</dbReference>
<dbReference type="AlphaFoldDB" id="A0A8E2IVW4"/>
<evidence type="ECO:0000313" key="1">
    <source>
        <dbReference type="EMBL" id="ORC08909.1"/>
    </source>
</evidence>
<gene>
    <name evidence="1" type="ORF">B4U45_22245</name>
</gene>
<reference evidence="1 2" key="1">
    <citation type="submission" date="2017-02" db="EMBL/GenBank/DDBJ databases">
        <title>Mycobacterium kansasii genomes.</title>
        <authorList>
            <person name="Borowka P."/>
            <person name="Strapagiel D."/>
            <person name="Marciniak B."/>
            <person name="Lach J."/>
            <person name="Bakula Z."/>
            <person name="Van Ingen J."/>
            <person name="Safianowska A."/>
            <person name="Brzostek A."/>
            <person name="Dziadek J."/>
            <person name="Jagielski T."/>
        </authorList>
    </citation>
    <scope>NUCLEOTIDE SEQUENCE [LARGE SCALE GENOMIC DNA]</scope>
    <source>
        <strain evidence="1 2">12MK</strain>
    </source>
</reference>
<name>A0A8E2IVW4_9MYCO</name>
<organism evidence="1 2">
    <name type="scientific">Mycobacterium persicum</name>
    <dbReference type="NCBI Taxonomy" id="1487726"/>
    <lineage>
        <taxon>Bacteria</taxon>
        <taxon>Bacillati</taxon>
        <taxon>Actinomycetota</taxon>
        <taxon>Actinomycetes</taxon>
        <taxon>Mycobacteriales</taxon>
        <taxon>Mycobacteriaceae</taxon>
        <taxon>Mycobacterium</taxon>
    </lineage>
</organism>
<sequence length="61" mass="6807">MFCLDVKLDSVGGDVEVLGLRFLKAELIGQQIRNEALEQLAFSLVCRGGRQDEHLCILDCQ</sequence>
<comment type="caution">
    <text evidence="1">The sequence shown here is derived from an EMBL/GenBank/DDBJ whole genome shotgun (WGS) entry which is preliminary data.</text>
</comment>
<dbReference type="Proteomes" id="UP000192335">
    <property type="component" value="Unassembled WGS sequence"/>
</dbReference>
<proteinExistence type="predicted"/>
<protein>
    <submittedName>
        <fullName evidence="1">Uncharacterized protein</fullName>
    </submittedName>
</protein>